<evidence type="ECO:0000259" key="1">
    <source>
        <dbReference type="PROSITE" id="PS50110"/>
    </source>
</evidence>
<dbReference type="PROSITE" id="PS50110">
    <property type="entry name" value="RESPONSE_REGULATORY"/>
    <property type="match status" value="1"/>
</dbReference>
<name>A0A382L354_9ZZZZ</name>
<dbReference type="InterPro" id="IPR001789">
    <property type="entry name" value="Sig_transdc_resp-reg_receiver"/>
</dbReference>
<accession>A0A382L354</accession>
<dbReference type="GO" id="GO:0000160">
    <property type="term" value="P:phosphorelay signal transduction system"/>
    <property type="evidence" value="ECO:0007669"/>
    <property type="project" value="InterPro"/>
</dbReference>
<dbReference type="AlphaFoldDB" id="A0A382L354"/>
<feature type="domain" description="Response regulatory" evidence="1">
    <location>
        <begin position="1"/>
        <end position="46"/>
    </location>
</feature>
<dbReference type="EMBL" id="UINC01083562">
    <property type="protein sequence ID" value="SVC29387.1"/>
    <property type="molecule type" value="Genomic_DNA"/>
</dbReference>
<proteinExistence type="predicted"/>
<dbReference type="Pfam" id="PF00072">
    <property type="entry name" value="Response_reg"/>
    <property type="match status" value="1"/>
</dbReference>
<dbReference type="InterPro" id="IPR011006">
    <property type="entry name" value="CheY-like_superfamily"/>
</dbReference>
<dbReference type="SUPFAM" id="SSF52172">
    <property type="entry name" value="CheY-like"/>
    <property type="match status" value="1"/>
</dbReference>
<gene>
    <name evidence="2" type="ORF">METZ01_LOCUS282241</name>
</gene>
<organism evidence="2">
    <name type="scientific">marine metagenome</name>
    <dbReference type="NCBI Taxonomy" id="408172"/>
    <lineage>
        <taxon>unclassified sequences</taxon>
        <taxon>metagenomes</taxon>
        <taxon>ecological metagenomes</taxon>
    </lineage>
</organism>
<dbReference type="Gene3D" id="3.40.50.2300">
    <property type="match status" value="1"/>
</dbReference>
<reference evidence="2" key="1">
    <citation type="submission" date="2018-05" db="EMBL/GenBank/DDBJ databases">
        <authorList>
            <person name="Lanie J.A."/>
            <person name="Ng W.-L."/>
            <person name="Kazmierczak K.M."/>
            <person name="Andrzejewski T.M."/>
            <person name="Davidsen T.M."/>
            <person name="Wayne K.J."/>
            <person name="Tettelin H."/>
            <person name="Glass J.I."/>
            <person name="Rusch D."/>
            <person name="Podicherti R."/>
            <person name="Tsui H.-C.T."/>
            <person name="Winkler M.E."/>
        </authorList>
    </citation>
    <scope>NUCLEOTIDE SEQUENCE</scope>
</reference>
<sequence>MDALQQHQIDLIILDLRLPGPVGGEQLLFTLRDQGNDVPVIVLRGG</sequence>
<protein>
    <recommendedName>
        <fullName evidence="1">Response regulatory domain-containing protein</fullName>
    </recommendedName>
</protein>
<evidence type="ECO:0000313" key="2">
    <source>
        <dbReference type="EMBL" id="SVC29387.1"/>
    </source>
</evidence>